<evidence type="ECO:0000313" key="5">
    <source>
        <dbReference type="EMBL" id="EDM79636.1"/>
    </source>
</evidence>
<dbReference type="InterPro" id="IPR013747">
    <property type="entry name" value="ACP_syn_III_C"/>
</dbReference>
<keyword evidence="1" id="KW-0808">Transferase</keyword>
<keyword evidence="6" id="KW-1185">Reference proteome</keyword>
<evidence type="ECO:0000259" key="3">
    <source>
        <dbReference type="Pfam" id="PF08541"/>
    </source>
</evidence>
<dbReference type="Gene3D" id="3.40.47.10">
    <property type="match status" value="1"/>
</dbReference>
<feature type="domain" description="Beta-ketoacyl-[acyl-carrier-protein] synthase III N-terminal" evidence="4">
    <location>
        <begin position="137"/>
        <end position="215"/>
    </location>
</feature>
<dbReference type="Proteomes" id="UP000005801">
    <property type="component" value="Unassembled WGS sequence"/>
</dbReference>
<dbReference type="PANTHER" id="PTHR34069">
    <property type="entry name" value="3-OXOACYL-[ACYL-CARRIER-PROTEIN] SYNTHASE 3"/>
    <property type="match status" value="1"/>
</dbReference>
<organism evidence="5 6">
    <name type="scientific">Plesiocystis pacifica SIR-1</name>
    <dbReference type="NCBI Taxonomy" id="391625"/>
    <lineage>
        <taxon>Bacteria</taxon>
        <taxon>Pseudomonadati</taxon>
        <taxon>Myxococcota</taxon>
        <taxon>Polyangia</taxon>
        <taxon>Nannocystales</taxon>
        <taxon>Nannocystaceae</taxon>
        <taxon>Plesiocystis</taxon>
    </lineage>
</organism>
<dbReference type="AlphaFoldDB" id="A6G3M9"/>
<protein>
    <submittedName>
        <fullName evidence="5">3-oxoacyl-(Acyl-carrier protein) synthase</fullName>
    </submittedName>
</protein>
<accession>A6G3M9</accession>
<dbReference type="InterPro" id="IPR016039">
    <property type="entry name" value="Thiolase-like"/>
</dbReference>
<dbReference type="RefSeq" id="WP_006971328.1">
    <property type="nucleotide sequence ID" value="NZ_ABCS01000018.1"/>
</dbReference>
<dbReference type="SUPFAM" id="SSF53901">
    <property type="entry name" value="Thiolase-like"/>
    <property type="match status" value="1"/>
</dbReference>
<dbReference type="Pfam" id="PF08541">
    <property type="entry name" value="ACP_syn_III_C"/>
    <property type="match status" value="1"/>
</dbReference>
<dbReference type="OrthoDB" id="5514254at2"/>
<dbReference type="Pfam" id="PF08545">
    <property type="entry name" value="ACP_syn_III"/>
    <property type="match status" value="1"/>
</dbReference>
<evidence type="ECO:0000313" key="6">
    <source>
        <dbReference type="Proteomes" id="UP000005801"/>
    </source>
</evidence>
<keyword evidence="2" id="KW-0012">Acyltransferase</keyword>
<evidence type="ECO:0000259" key="4">
    <source>
        <dbReference type="Pfam" id="PF08545"/>
    </source>
</evidence>
<sequence>MSTGIVGIGTYLPEQVRHNDYWSPELVAGWRGRVGFDNWSEDRIAALNPGQRAVLTAVQPFLSDPFRGCLTRRVKDPGVSSPDMQAAAAKQALERAGVEPGQVGVVISNSLAPTYLGSADAFAIHAQLGLPSHALAFDIEAACNALAHQWVIARGMIESGAVDYALLTQAALGSVVVEYEAEYSPWFGDGASAVLLGRVEGEGEGLLSCYTETDGKAHGGVIIGPEEGSWTDGGRPRLRNNTVIIARTFLNMCNSAKLVLDRAQERAGVRADEVSFFACHQGQIWMSDAIRDFGGIGHAKSFNTLSEFGNLLSVNIPLALRMAHDAGLLEVGDLVQTYAIGSGHSESSLVFRWDGC</sequence>
<dbReference type="GO" id="GO:0006633">
    <property type="term" value="P:fatty acid biosynthetic process"/>
    <property type="evidence" value="ECO:0007669"/>
    <property type="project" value="InterPro"/>
</dbReference>
<feature type="domain" description="Beta-ketoacyl-[acyl-carrier-protein] synthase III C-terminal" evidence="3">
    <location>
        <begin position="265"/>
        <end position="353"/>
    </location>
</feature>
<name>A6G3M9_9BACT</name>
<dbReference type="EMBL" id="ABCS01000018">
    <property type="protein sequence ID" value="EDM79636.1"/>
    <property type="molecule type" value="Genomic_DNA"/>
</dbReference>
<evidence type="ECO:0000256" key="2">
    <source>
        <dbReference type="ARBA" id="ARBA00023315"/>
    </source>
</evidence>
<reference evidence="5 6" key="1">
    <citation type="submission" date="2007-06" db="EMBL/GenBank/DDBJ databases">
        <authorList>
            <person name="Shimkets L."/>
            <person name="Ferriera S."/>
            <person name="Johnson J."/>
            <person name="Kravitz S."/>
            <person name="Beeson K."/>
            <person name="Sutton G."/>
            <person name="Rogers Y.-H."/>
            <person name="Friedman R."/>
            <person name="Frazier M."/>
            <person name="Venter J.C."/>
        </authorList>
    </citation>
    <scope>NUCLEOTIDE SEQUENCE [LARGE SCALE GENOMIC DNA]</scope>
    <source>
        <strain evidence="5 6">SIR-1</strain>
    </source>
</reference>
<dbReference type="GO" id="GO:0044550">
    <property type="term" value="P:secondary metabolite biosynthetic process"/>
    <property type="evidence" value="ECO:0007669"/>
    <property type="project" value="TreeGrafter"/>
</dbReference>
<dbReference type="PANTHER" id="PTHR34069:SF2">
    <property type="entry name" value="BETA-KETOACYL-[ACYL-CARRIER-PROTEIN] SYNTHASE III"/>
    <property type="match status" value="1"/>
</dbReference>
<dbReference type="STRING" id="391625.PPSIR1_21449"/>
<gene>
    <name evidence="5" type="ORF">PPSIR1_21449</name>
</gene>
<comment type="caution">
    <text evidence="5">The sequence shown here is derived from an EMBL/GenBank/DDBJ whole genome shotgun (WGS) entry which is preliminary data.</text>
</comment>
<evidence type="ECO:0000256" key="1">
    <source>
        <dbReference type="ARBA" id="ARBA00022679"/>
    </source>
</evidence>
<dbReference type="eggNOG" id="COG0332">
    <property type="taxonomic scope" value="Bacteria"/>
</dbReference>
<dbReference type="GO" id="GO:0004315">
    <property type="term" value="F:3-oxoacyl-[acyl-carrier-protein] synthase activity"/>
    <property type="evidence" value="ECO:0007669"/>
    <property type="project" value="InterPro"/>
</dbReference>
<dbReference type="InterPro" id="IPR013751">
    <property type="entry name" value="ACP_syn_III_N"/>
</dbReference>
<proteinExistence type="predicted"/>